<keyword evidence="4" id="KW-1185">Reference proteome</keyword>
<dbReference type="Proteomes" id="UP000469011">
    <property type="component" value="Unassembled WGS sequence"/>
</dbReference>
<protein>
    <recommendedName>
        <fullName evidence="2">Predicted pPIWI-associating nuclease domain-containing protein</fullName>
    </recommendedName>
</protein>
<reference evidence="3 4" key="1">
    <citation type="submission" date="2020-01" db="EMBL/GenBank/DDBJ databases">
        <title>Jiella pacifica sp. nov.</title>
        <authorList>
            <person name="Xue Z."/>
            <person name="Zhu S."/>
            <person name="Chen J."/>
            <person name="Yang J."/>
        </authorList>
    </citation>
    <scope>NUCLEOTIDE SEQUENCE [LARGE SCALE GENOMIC DNA]</scope>
    <source>
        <strain evidence="3 4">40Bstr34</strain>
    </source>
</reference>
<keyword evidence="1" id="KW-0175">Coiled coil</keyword>
<dbReference type="InterPro" id="IPR040556">
    <property type="entry name" value="pP_pnuc_1"/>
</dbReference>
<dbReference type="Pfam" id="PF18165">
    <property type="entry name" value="pP_pnuc_1"/>
    <property type="match status" value="1"/>
</dbReference>
<evidence type="ECO:0000256" key="1">
    <source>
        <dbReference type="SAM" id="Coils"/>
    </source>
</evidence>
<feature type="coiled-coil region" evidence="1">
    <location>
        <begin position="25"/>
        <end position="85"/>
    </location>
</feature>
<evidence type="ECO:0000313" key="3">
    <source>
        <dbReference type="EMBL" id="NDW07789.1"/>
    </source>
</evidence>
<comment type="caution">
    <text evidence="3">The sequence shown here is derived from an EMBL/GenBank/DDBJ whole genome shotgun (WGS) entry which is preliminary data.</text>
</comment>
<evidence type="ECO:0000259" key="2">
    <source>
        <dbReference type="Pfam" id="PF18165"/>
    </source>
</evidence>
<gene>
    <name evidence="3" type="ORF">GTK09_25620</name>
</gene>
<name>A0A6N9TDN6_9HYPH</name>
<sequence>MVRRMTPSQYNSWLRQQQQKERDAIRRYNQEFDRVNRANKAAHEKQVRDINREIDRVNQHNKRVVNDYNREVRNYNQKRQAAINKYNQAVRSHNSQVERDRQRRLSALRALTTTQYVEVRDSAFDLSERYARIESAGSANEDILAAAERESSNSAAVAYALNADASAPADGEQDTGILDYLSDLSQDLCDRWRGALFALNPSNADAARHFCTSVREIFSEILGRWAEDKDVIAADPNCEKTQQGTPSRRAKIRFLLRQKGADSPEMLGFVEKDIDDILQLFPVFNKATHGAAGTITFASLQALRQRVEGGIMFLATIAS</sequence>
<dbReference type="EMBL" id="JAAAMG010000039">
    <property type="protein sequence ID" value="NDW07789.1"/>
    <property type="molecule type" value="Genomic_DNA"/>
</dbReference>
<feature type="domain" description="Predicted pPIWI-associating nuclease" evidence="2">
    <location>
        <begin position="182"/>
        <end position="313"/>
    </location>
</feature>
<proteinExistence type="predicted"/>
<organism evidence="3 4">
    <name type="scientific">Jiella pacifica</name>
    <dbReference type="NCBI Taxonomy" id="2696469"/>
    <lineage>
        <taxon>Bacteria</taxon>
        <taxon>Pseudomonadati</taxon>
        <taxon>Pseudomonadota</taxon>
        <taxon>Alphaproteobacteria</taxon>
        <taxon>Hyphomicrobiales</taxon>
        <taxon>Aurantimonadaceae</taxon>
        <taxon>Jiella</taxon>
    </lineage>
</organism>
<dbReference type="AlphaFoldDB" id="A0A6N9TDN6"/>
<accession>A0A6N9TDN6</accession>
<evidence type="ECO:0000313" key="4">
    <source>
        <dbReference type="Proteomes" id="UP000469011"/>
    </source>
</evidence>